<feature type="transmembrane region" description="Helical" evidence="1">
    <location>
        <begin position="109"/>
        <end position="131"/>
    </location>
</feature>
<accession>A0A8H5AVT9</accession>
<proteinExistence type="predicted"/>
<feature type="transmembrane region" description="Helical" evidence="1">
    <location>
        <begin position="66"/>
        <end position="89"/>
    </location>
</feature>
<keyword evidence="1" id="KW-1133">Transmembrane helix</keyword>
<keyword evidence="1" id="KW-0812">Transmembrane</keyword>
<sequence>MYSSMTCRSRYCPLLMTLDVENAALIALFVQSVLYGLFLFAFFLSCYYIWEQHRRHGDHRGANMKILLVLVTMVILASIHIGATMWRILDAFVWVPRDRTADVLGSIKTTAYLVRSGAYEVQTLVADGFMIYRLYMVWGRNRLICIPAVITQMGAFAATVGSLHQNVASAGNRSALFSPAQEAWNTAFVILTLFTNGYATGASFIHAKSPYAFLTGVREALIAGKIWYFQRKENEALKDPLCGNLGRTAAIVIESGAIYSVSLVVFIALYEVRSEGVDIMFNCLPHIIGIAFSLIIVRVAAGISHSVPLRNATEERHTNVSAIIFRHSLNGHRQPEAAFVQGFGER</sequence>
<name>A0A8H5AVT9_9AGAR</name>
<keyword evidence="3" id="KW-1185">Reference proteome</keyword>
<evidence type="ECO:0000313" key="2">
    <source>
        <dbReference type="EMBL" id="KAF5311835.1"/>
    </source>
</evidence>
<feature type="transmembrane region" description="Helical" evidence="1">
    <location>
        <begin position="23"/>
        <end position="50"/>
    </location>
</feature>
<feature type="transmembrane region" description="Helical" evidence="1">
    <location>
        <begin position="183"/>
        <end position="199"/>
    </location>
</feature>
<reference evidence="2 3" key="1">
    <citation type="journal article" date="2020" name="ISME J.">
        <title>Uncovering the hidden diversity of litter-decomposition mechanisms in mushroom-forming fungi.</title>
        <authorList>
            <person name="Floudas D."/>
            <person name="Bentzer J."/>
            <person name="Ahren D."/>
            <person name="Johansson T."/>
            <person name="Persson P."/>
            <person name="Tunlid A."/>
        </authorList>
    </citation>
    <scope>NUCLEOTIDE SEQUENCE [LARGE SCALE GENOMIC DNA]</scope>
    <source>
        <strain evidence="2 3">CBS 101986</strain>
    </source>
</reference>
<dbReference type="Proteomes" id="UP000567179">
    <property type="component" value="Unassembled WGS sequence"/>
</dbReference>
<dbReference type="AlphaFoldDB" id="A0A8H5AVT9"/>
<feature type="transmembrane region" description="Helical" evidence="1">
    <location>
        <begin position="249"/>
        <end position="272"/>
    </location>
</feature>
<protein>
    <submittedName>
        <fullName evidence="2">Uncharacterized protein</fullName>
    </submittedName>
</protein>
<comment type="caution">
    <text evidence="2">The sequence shown here is derived from an EMBL/GenBank/DDBJ whole genome shotgun (WGS) entry which is preliminary data.</text>
</comment>
<dbReference type="EMBL" id="JAACJJ010000056">
    <property type="protein sequence ID" value="KAF5311835.1"/>
    <property type="molecule type" value="Genomic_DNA"/>
</dbReference>
<dbReference type="OrthoDB" id="2756618at2759"/>
<gene>
    <name evidence="2" type="ORF">D9619_003859</name>
</gene>
<evidence type="ECO:0000313" key="3">
    <source>
        <dbReference type="Proteomes" id="UP000567179"/>
    </source>
</evidence>
<feature type="transmembrane region" description="Helical" evidence="1">
    <location>
        <begin position="279"/>
        <end position="301"/>
    </location>
</feature>
<keyword evidence="1" id="KW-0472">Membrane</keyword>
<organism evidence="2 3">
    <name type="scientific">Psilocybe cf. subviscida</name>
    <dbReference type="NCBI Taxonomy" id="2480587"/>
    <lineage>
        <taxon>Eukaryota</taxon>
        <taxon>Fungi</taxon>
        <taxon>Dikarya</taxon>
        <taxon>Basidiomycota</taxon>
        <taxon>Agaricomycotina</taxon>
        <taxon>Agaricomycetes</taxon>
        <taxon>Agaricomycetidae</taxon>
        <taxon>Agaricales</taxon>
        <taxon>Agaricineae</taxon>
        <taxon>Strophariaceae</taxon>
        <taxon>Psilocybe</taxon>
    </lineage>
</organism>
<feature type="transmembrane region" description="Helical" evidence="1">
    <location>
        <begin position="143"/>
        <end position="163"/>
    </location>
</feature>
<evidence type="ECO:0000256" key="1">
    <source>
        <dbReference type="SAM" id="Phobius"/>
    </source>
</evidence>